<comment type="similarity">
    <text evidence="1">Belongs to the UPF0065 (bug) family.</text>
</comment>
<feature type="signal peptide" evidence="2">
    <location>
        <begin position="1"/>
        <end position="25"/>
    </location>
</feature>
<dbReference type="SUPFAM" id="SSF53850">
    <property type="entry name" value="Periplasmic binding protein-like II"/>
    <property type="match status" value="1"/>
</dbReference>
<dbReference type="EMBL" id="CAJZAH010000001">
    <property type="protein sequence ID" value="CAG9167921.1"/>
    <property type="molecule type" value="Genomic_DNA"/>
</dbReference>
<sequence>MNALPRILSTLFAGVLAVGASGAHAQGAFPDRPIKLIVPFAAGGATDVLGRLLAVGLSDKLGQSVVVENKPGASTVVGAALTAKSPPDGYTLLLASSTTVTLNPAIRQNLPFDPHKSFTPIGLVADMSLVLVANPNAGVATLKDLVTQAKASPDKFSYGSFGTGSSVHFGGEMLKSATGIRMVHVPFNGSAPSLTALAGGQVPVAVDTIVATLPLIRAGKIKPLAVLSAQRLPALPNVPTVAESGYPGFEMGTWFAVLAPAGLPPAVASKLETALTEVASAPQTKARMVELGLSPAPGNGAALRARIDKELPLMRAVAARADIRAD</sequence>
<evidence type="ECO:0000313" key="3">
    <source>
        <dbReference type="EMBL" id="CAG9167921.1"/>
    </source>
</evidence>
<dbReference type="CDD" id="cd07012">
    <property type="entry name" value="PBP2_Bug_TTT"/>
    <property type="match status" value="1"/>
</dbReference>
<evidence type="ECO:0000256" key="1">
    <source>
        <dbReference type="ARBA" id="ARBA00006987"/>
    </source>
</evidence>
<protein>
    <recommendedName>
        <fullName evidence="5">Tripartite tricarboxylate transporter substrate binding protein</fullName>
    </recommendedName>
</protein>
<dbReference type="PANTHER" id="PTHR42928">
    <property type="entry name" value="TRICARBOXYLATE-BINDING PROTEIN"/>
    <property type="match status" value="1"/>
</dbReference>
<comment type="caution">
    <text evidence="3">The sequence shown here is derived from an EMBL/GenBank/DDBJ whole genome shotgun (WGS) entry which is preliminary data.</text>
</comment>
<dbReference type="Gene3D" id="3.40.190.150">
    <property type="entry name" value="Bordetella uptake gene, domain 1"/>
    <property type="match status" value="1"/>
</dbReference>
<dbReference type="RefSeq" id="WP_224039919.1">
    <property type="nucleotide sequence ID" value="NZ_CAJZAH010000001.1"/>
</dbReference>
<evidence type="ECO:0008006" key="5">
    <source>
        <dbReference type="Google" id="ProtNLM"/>
    </source>
</evidence>
<name>A0ABN7Y666_9BURK</name>
<gene>
    <name evidence="3" type="ORF">LMG21510_00899</name>
</gene>
<proteinExistence type="inferred from homology"/>
<dbReference type="PIRSF" id="PIRSF017082">
    <property type="entry name" value="YflP"/>
    <property type="match status" value="1"/>
</dbReference>
<dbReference type="Pfam" id="PF03401">
    <property type="entry name" value="TctC"/>
    <property type="match status" value="1"/>
</dbReference>
<reference evidence="3 4" key="1">
    <citation type="submission" date="2021-08" db="EMBL/GenBank/DDBJ databases">
        <authorList>
            <person name="Peeters C."/>
        </authorList>
    </citation>
    <scope>NUCLEOTIDE SEQUENCE [LARGE SCALE GENOMIC DNA]</scope>
    <source>
        <strain evidence="3 4">LMG 21510</strain>
    </source>
</reference>
<keyword evidence="2" id="KW-0732">Signal</keyword>
<feature type="chain" id="PRO_5046294617" description="Tripartite tricarboxylate transporter substrate binding protein" evidence="2">
    <location>
        <begin position="26"/>
        <end position="326"/>
    </location>
</feature>
<dbReference type="InterPro" id="IPR005064">
    <property type="entry name" value="BUG"/>
</dbReference>
<dbReference type="InterPro" id="IPR042100">
    <property type="entry name" value="Bug_dom1"/>
</dbReference>
<dbReference type="Gene3D" id="3.40.190.10">
    <property type="entry name" value="Periplasmic binding protein-like II"/>
    <property type="match status" value="1"/>
</dbReference>
<evidence type="ECO:0000256" key="2">
    <source>
        <dbReference type="SAM" id="SignalP"/>
    </source>
</evidence>
<keyword evidence="4" id="KW-1185">Reference proteome</keyword>
<dbReference type="PANTHER" id="PTHR42928:SF5">
    <property type="entry name" value="BLR1237 PROTEIN"/>
    <property type="match status" value="1"/>
</dbReference>
<organism evidence="3 4">
    <name type="scientific">Cupriavidus respiraculi</name>
    <dbReference type="NCBI Taxonomy" id="195930"/>
    <lineage>
        <taxon>Bacteria</taxon>
        <taxon>Pseudomonadati</taxon>
        <taxon>Pseudomonadota</taxon>
        <taxon>Betaproteobacteria</taxon>
        <taxon>Burkholderiales</taxon>
        <taxon>Burkholderiaceae</taxon>
        <taxon>Cupriavidus</taxon>
    </lineage>
</organism>
<dbReference type="Proteomes" id="UP000721236">
    <property type="component" value="Unassembled WGS sequence"/>
</dbReference>
<accession>A0ABN7Y666</accession>
<evidence type="ECO:0000313" key="4">
    <source>
        <dbReference type="Proteomes" id="UP000721236"/>
    </source>
</evidence>